<dbReference type="EMBL" id="CM026426">
    <property type="protein sequence ID" value="KAG0572464.1"/>
    <property type="molecule type" value="Genomic_DNA"/>
</dbReference>
<comment type="caution">
    <text evidence="2">The sequence shown here is derived from an EMBL/GenBank/DDBJ whole genome shotgun (WGS) entry which is preliminary data.</text>
</comment>
<feature type="region of interest" description="Disordered" evidence="1">
    <location>
        <begin position="38"/>
        <end position="60"/>
    </location>
</feature>
<organism evidence="2 3">
    <name type="scientific">Ceratodon purpureus</name>
    <name type="common">Fire moss</name>
    <name type="synonym">Dicranum purpureum</name>
    <dbReference type="NCBI Taxonomy" id="3225"/>
    <lineage>
        <taxon>Eukaryota</taxon>
        <taxon>Viridiplantae</taxon>
        <taxon>Streptophyta</taxon>
        <taxon>Embryophyta</taxon>
        <taxon>Bryophyta</taxon>
        <taxon>Bryophytina</taxon>
        <taxon>Bryopsida</taxon>
        <taxon>Dicranidae</taxon>
        <taxon>Pseudoditrichales</taxon>
        <taxon>Ditrichaceae</taxon>
        <taxon>Ceratodon</taxon>
    </lineage>
</organism>
<sequence>IIPFKARSIQKQREEANIISVSLKHERINTTGQGRLREHKITSKSSSLRDQSRMRPGIYDPPCRHHLLSPNSQNPNQHRLAEALEPASQNPINTVRLSGRWDTEKNSEQKVKNRVTGLLYRSTGIAHDL</sequence>
<name>A0A8T0HNM8_CERPU</name>
<evidence type="ECO:0000313" key="2">
    <source>
        <dbReference type="EMBL" id="KAG0572464.1"/>
    </source>
</evidence>
<protein>
    <submittedName>
        <fullName evidence="2">Uncharacterized protein</fullName>
    </submittedName>
</protein>
<dbReference type="AlphaFoldDB" id="A0A8T0HNM8"/>
<accession>A0A8T0HNM8</accession>
<keyword evidence="3" id="KW-1185">Reference proteome</keyword>
<dbReference type="Proteomes" id="UP000822688">
    <property type="component" value="Chromosome V"/>
</dbReference>
<reference evidence="2" key="1">
    <citation type="submission" date="2020-06" db="EMBL/GenBank/DDBJ databases">
        <title>WGS assembly of Ceratodon purpureus strain R40.</title>
        <authorList>
            <person name="Carey S.B."/>
            <person name="Jenkins J."/>
            <person name="Shu S."/>
            <person name="Lovell J.T."/>
            <person name="Sreedasyam A."/>
            <person name="Maumus F."/>
            <person name="Tiley G.P."/>
            <person name="Fernandez-Pozo N."/>
            <person name="Barry K."/>
            <person name="Chen C."/>
            <person name="Wang M."/>
            <person name="Lipzen A."/>
            <person name="Daum C."/>
            <person name="Saski C.A."/>
            <person name="Payton A.C."/>
            <person name="Mcbreen J.C."/>
            <person name="Conrad R.E."/>
            <person name="Kollar L.M."/>
            <person name="Olsson S."/>
            <person name="Huttunen S."/>
            <person name="Landis J.B."/>
            <person name="Wickett N.J."/>
            <person name="Johnson M.G."/>
            <person name="Rensing S.A."/>
            <person name="Grimwood J."/>
            <person name="Schmutz J."/>
            <person name="Mcdaniel S.F."/>
        </authorList>
    </citation>
    <scope>NUCLEOTIDE SEQUENCE</scope>
    <source>
        <strain evidence="2">R40</strain>
    </source>
</reference>
<feature type="non-terminal residue" evidence="2">
    <location>
        <position position="1"/>
    </location>
</feature>
<evidence type="ECO:0000313" key="3">
    <source>
        <dbReference type="Proteomes" id="UP000822688"/>
    </source>
</evidence>
<proteinExistence type="predicted"/>
<gene>
    <name evidence="2" type="ORF">KC19_VG097600</name>
</gene>
<evidence type="ECO:0000256" key="1">
    <source>
        <dbReference type="SAM" id="MobiDB-lite"/>
    </source>
</evidence>